<keyword evidence="2" id="KW-0662">Pyridine nucleotide biosynthesis</keyword>
<evidence type="ECO:0000256" key="4">
    <source>
        <dbReference type="ARBA" id="ARBA00022801"/>
    </source>
</evidence>
<dbReference type="GO" id="GO:0008936">
    <property type="term" value="F:nicotinamidase activity"/>
    <property type="evidence" value="ECO:0007669"/>
    <property type="project" value="UniProtKB-EC"/>
</dbReference>
<evidence type="ECO:0000313" key="9">
    <source>
        <dbReference type="EMBL" id="OGM98792.1"/>
    </source>
</evidence>
<dbReference type="Pfam" id="PF00857">
    <property type="entry name" value="Isochorismatase"/>
    <property type="match status" value="1"/>
</dbReference>
<evidence type="ECO:0000256" key="6">
    <source>
        <dbReference type="ARBA" id="ARBA00039017"/>
    </source>
</evidence>
<keyword evidence="3" id="KW-0479">Metal-binding</keyword>
<comment type="similarity">
    <text evidence="1">Belongs to the isochorismatase family.</text>
</comment>
<dbReference type="GO" id="GO:0019363">
    <property type="term" value="P:pyridine nucleotide biosynthetic process"/>
    <property type="evidence" value="ECO:0007669"/>
    <property type="project" value="UniProtKB-KW"/>
</dbReference>
<name>A0A1F8ED87_9BACT</name>
<evidence type="ECO:0000259" key="8">
    <source>
        <dbReference type="Pfam" id="PF00857"/>
    </source>
</evidence>
<dbReference type="EC" id="3.5.1.19" evidence="6"/>
<dbReference type="PANTHER" id="PTHR11080:SF2">
    <property type="entry name" value="LD05707P"/>
    <property type="match status" value="1"/>
</dbReference>
<dbReference type="InterPro" id="IPR000868">
    <property type="entry name" value="Isochorismatase-like_dom"/>
</dbReference>
<organism evidence="9 10">
    <name type="scientific">Candidatus Yanofskybacteria bacterium RIFCSPHIGHO2_01_FULL_39_8b</name>
    <dbReference type="NCBI Taxonomy" id="1802659"/>
    <lineage>
        <taxon>Bacteria</taxon>
        <taxon>Candidatus Yanofskyibacteriota</taxon>
    </lineage>
</organism>
<dbReference type="GO" id="GO:0046872">
    <property type="term" value="F:metal ion binding"/>
    <property type="evidence" value="ECO:0007669"/>
    <property type="project" value="UniProtKB-KW"/>
</dbReference>
<evidence type="ECO:0000256" key="5">
    <source>
        <dbReference type="ARBA" id="ARBA00037900"/>
    </source>
</evidence>
<evidence type="ECO:0000256" key="1">
    <source>
        <dbReference type="ARBA" id="ARBA00006336"/>
    </source>
</evidence>
<comment type="pathway">
    <text evidence="5">Cofactor biosynthesis; nicotinate biosynthesis; nicotinate from nicotinamide: step 1/1.</text>
</comment>
<comment type="caution">
    <text evidence="9">The sequence shown here is derived from an EMBL/GenBank/DDBJ whole genome shotgun (WGS) entry which is preliminary data.</text>
</comment>
<dbReference type="InterPro" id="IPR052347">
    <property type="entry name" value="Isochorismatase_Nicotinamidase"/>
</dbReference>
<accession>A0A1F8ED87</accession>
<evidence type="ECO:0000313" key="10">
    <source>
        <dbReference type="Proteomes" id="UP000177594"/>
    </source>
</evidence>
<proteinExistence type="inferred from homology"/>
<dbReference type="CDD" id="cd01011">
    <property type="entry name" value="nicotinamidase"/>
    <property type="match status" value="1"/>
</dbReference>
<dbReference type="NCBIfam" id="NF008623">
    <property type="entry name" value="PRK11609.1"/>
    <property type="match status" value="1"/>
</dbReference>
<dbReference type="Gene3D" id="3.40.50.850">
    <property type="entry name" value="Isochorismatase-like"/>
    <property type="match status" value="1"/>
</dbReference>
<feature type="domain" description="Isochorismatase-like" evidence="8">
    <location>
        <begin position="20"/>
        <end position="205"/>
    </location>
</feature>
<keyword evidence="4" id="KW-0378">Hydrolase</keyword>
<sequence>MILDNFGISTTKAFEPKANSALLVIDLQNDFCPGGALPVANGDQVIEPLNRMISHAHKNEQSVFLSRDWHPLNAKHFKPTGNWPIHCVEDTPGAEFHSSLKYLGSDYVVSKGTDPEENGYSAFEGKTYFRPLDEVLRYFKVKKLYIGGLATDYCVKNTCLDARKLGYIVYLLTDTCRAVNQKPGDEALALNEMANAGVKFTTTDEVIDKAR</sequence>
<protein>
    <recommendedName>
        <fullName evidence="6">nicotinamidase</fullName>
        <ecNumber evidence="6">3.5.1.19</ecNumber>
    </recommendedName>
    <alternativeName>
        <fullName evidence="7">Nicotinamide deamidase</fullName>
    </alternativeName>
</protein>
<dbReference type="Proteomes" id="UP000177594">
    <property type="component" value="Unassembled WGS sequence"/>
</dbReference>
<gene>
    <name evidence="9" type="ORF">A2817_00180</name>
</gene>
<evidence type="ECO:0000256" key="2">
    <source>
        <dbReference type="ARBA" id="ARBA00022642"/>
    </source>
</evidence>
<dbReference type="AlphaFoldDB" id="A0A1F8ED87"/>
<evidence type="ECO:0000256" key="3">
    <source>
        <dbReference type="ARBA" id="ARBA00022723"/>
    </source>
</evidence>
<reference evidence="9 10" key="1">
    <citation type="journal article" date="2016" name="Nat. Commun.">
        <title>Thousands of microbial genomes shed light on interconnected biogeochemical processes in an aquifer system.</title>
        <authorList>
            <person name="Anantharaman K."/>
            <person name="Brown C.T."/>
            <person name="Hug L.A."/>
            <person name="Sharon I."/>
            <person name="Castelle C.J."/>
            <person name="Probst A.J."/>
            <person name="Thomas B.C."/>
            <person name="Singh A."/>
            <person name="Wilkins M.J."/>
            <person name="Karaoz U."/>
            <person name="Brodie E.L."/>
            <person name="Williams K.H."/>
            <person name="Hubbard S.S."/>
            <person name="Banfield J.F."/>
        </authorList>
    </citation>
    <scope>NUCLEOTIDE SEQUENCE [LARGE SCALE GENOMIC DNA]</scope>
</reference>
<dbReference type="EMBL" id="MGIZ01000032">
    <property type="protein sequence ID" value="OGM98792.1"/>
    <property type="molecule type" value="Genomic_DNA"/>
</dbReference>
<dbReference type="SUPFAM" id="SSF52499">
    <property type="entry name" value="Isochorismatase-like hydrolases"/>
    <property type="match status" value="1"/>
</dbReference>
<dbReference type="PANTHER" id="PTHR11080">
    <property type="entry name" value="PYRAZINAMIDASE/NICOTINAMIDASE"/>
    <property type="match status" value="1"/>
</dbReference>
<dbReference type="InterPro" id="IPR036380">
    <property type="entry name" value="Isochorismatase-like_sf"/>
</dbReference>
<evidence type="ECO:0000256" key="7">
    <source>
        <dbReference type="ARBA" id="ARBA00043224"/>
    </source>
</evidence>